<feature type="signal peptide" evidence="2">
    <location>
        <begin position="1"/>
        <end position="26"/>
    </location>
</feature>
<dbReference type="PANTHER" id="PTHR46825">
    <property type="entry name" value="D-ALANYL-D-ALANINE-CARBOXYPEPTIDASE/ENDOPEPTIDASE AMPH"/>
    <property type="match status" value="1"/>
</dbReference>
<sequence>MAPRSSPVLSIVIGILCAGLIQLTSASRPSPRDAPPSQRTLISSNTDSLANSLLASLNASGLAVAVVRQDSSVPGGWRREFGSYGIAKDDGAPVTPDTLFAIASNSKLFLAYSVGLLVSNKTLAQMRGKDLTWTTKAKDIFPEWGLMDDTASQETDIRDMLSHRIGLPSHLYALGRGSAGRAEVIANLKFLRPSAEFRQIFQYHNPGYETLARTPEVLLNQSYESYIAQHLFKPLNMSSSTFSVKEAEASGKLADGFHLDMRDQVKGVNGTRTAIIPFFARNGTERSWAGAGGVISSARDLSIWVSMLLNKGRHPETNQTVVPEEVVERCASGMTIFSAKPMYPEMVCRTVRFQVPLESLIEPKSPLVYGHAQTRYSYRGHEVIEHGGGLPGFISQVTRFPNDNLAIVTLTNDYNAVTLTDAVKWRIVDENLGLPEIDWSKRYTSTFIKIRASDASLL</sequence>
<dbReference type="AlphaFoldDB" id="A0A2A9NVC5"/>
<feature type="chain" id="PRO_5012089278" description="Beta-lactamase-related domain-containing protein" evidence="2">
    <location>
        <begin position="27"/>
        <end position="458"/>
    </location>
</feature>
<reference evidence="4 5" key="1">
    <citation type="submission" date="2014-02" db="EMBL/GenBank/DDBJ databases">
        <title>Transposable element dynamics among asymbiotic and ectomycorrhizal Amanita fungi.</title>
        <authorList>
            <consortium name="DOE Joint Genome Institute"/>
            <person name="Hess J."/>
            <person name="Skrede I."/>
            <person name="Wolfe B."/>
            <person name="LaButti K."/>
            <person name="Ohm R.A."/>
            <person name="Grigoriev I.V."/>
            <person name="Pringle A."/>
        </authorList>
    </citation>
    <scope>NUCLEOTIDE SEQUENCE [LARGE SCALE GENOMIC DNA]</scope>
    <source>
        <strain evidence="4 5">SKay4041</strain>
    </source>
</reference>
<dbReference type="Gene3D" id="3.40.710.10">
    <property type="entry name" value="DD-peptidase/beta-lactamase superfamily"/>
    <property type="match status" value="1"/>
</dbReference>
<feature type="domain" description="Beta-lactamase-related" evidence="3">
    <location>
        <begin position="51"/>
        <end position="415"/>
    </location>
</feature>
<dbReference type="STRING" id="703135.A0A2A9NVC5"/>
<keyword evidence="5" id="KW-1185">Reference proteome</keyword>
<dbReference type="Pfam" id="PF00144">
    <property type="entry name" value="Beta-lactamase"/>
    <property type="match status" value="1"/>
</dbReference>
<dbReference type="OrthoDB" id="5946976at2759"/>
<comment type="similarity">
    <text evidence="1">Belongs to the peptidase S12 family.</text>
</comment>
<dbReference type="SUPFAM" id="SSF56601">
    <property type="entry name" value="beta-lactamase/transpeptidase-like"/>
    <property type="match status" value="1"/>
</dbReference>
<protein>
    <recommendedName>
        <fullName evidence="3">Beta-lactamase-related domain-containing protein</fullName>
    </recommendedName>
</protein>
<proteinExistence type="inferred from homology"/>
<accession>A0A2A9NVC5</accession>
<name>A0A2A9NVC5_9AGAR</name>
<evidence type="ECO:0000256" key="2">
    <source>
        <dbReference type="SAM" id="SignalP"/>
    </source>
</evidence>
<dbReference type="Proteomes" id="UP000242287">
    <property type="component" value="Unassembled WGS sequence"/>
</dbReference>
<organism evidence="4 5">
    <name type="scientific">Amanita thiersii Skay4041</name>
    <dbReference type="NCBI Taxonomy" id="703135"/>
    <lineage>
        <taxon>Eukaryota</taxon>
        <taxon>Fungi</taxon>
        <taxon>Dikarya</taxon>
        <taxon>Basidiomycota</taxon>
        <taxon>Agaricomycotina</taxon>
        <taxon>Agaricomycetes</taxon>
        <taxon>Agaricomycetidae</taxon>
        <taxon>Agaricales</taxon>
        <taxon>Pluteineae</taxon>
        <taxon>Amanitaceae</taxon>
        <taxon>Amanita</taxon>
    </lineage>
</organism>
<keyword evidence="2" id="KW-0732">Signal</keyword>
<dbReference type="InterPro" id="IPR001466">
    <property type="entry name" value="Beta-lactam-related"/>
</dbReference>
<gene>
    <name evidence="4" type="ORF">AMATHDRAFT_142013</name>
</gene>
<evidence type="ECO:0000256" key="1">
    <source>
        <dbReference type="ARBA" id="ARBA00038215"/>
    </source>
</evidence>
<dbReference type="InterPro" id="IPR012338">
    <property type="entry name" value="Beta-lactam/transpept-like"/>
</dbReference>
<evidence type="ECO:0000313" key="5">
    <source>
        <dbReference type="Proteomes" id="UP000242287"/>
    </source>
</evidence>
<evidence type="ECO:0000313" key="4">
    <source>
        <dbReference type="EMBL" id="PFH51726.1"/>
    </source>
</evidence>
<evidence type="ECO:0000259" key="3">
    <source>
        <dbReference type="Pfam" id="PF00144"/>
    </source>
</evidence>
<dbReference type="InterPro" id="IPR050491">
    <property type="entry name" value="AmpC-like"/>
</dbReference>
<dbReference type="EMBL" id="KZ301985">
    <property type="protein sequence ID" value="PFH51726.1"/>
    <property type="molecule type" value="Genomic_DNA"/>
</dbReference>
<dbReference type="PANTHER" id="PTHR46825:SF15">
    <property type="entry name" value="BETA-LACTAMASE-RELATED DOMAIN-CONTAINING PROTEIN"/>
    <property type="match status" value="1"/>
</dbReference>